<dbReference type="Proteomes" id="UP001472866">
    <property type="component" value="Chromosome 02"/>
</dbReference>
<dbReference type="GO" id="GO:0032979">
    <property type="term" value="P:protein insertion into mitochondrial inner membrane from matrix"/>
    <property type="evidence" value="ECO:0007669"/>
    <property type="project" value="TreeGrafter"/>
</dbReference>
<dbReference type="InterPro" id="IPR001708">
    <property type="entry name" value="YidC/ALB3/OXA1/COX18"/>
</dbReference>
<feature type="transmembrane region" description="Helical" evidence="6">
    <location>
        <begin position="139"/>
        <end position="159"/>
    </location>
</feature>
<comment type="subcellular location">
    <subcellularLocation>
        <location evidence="1">Membrane</location>
        <topology evidence="1">Multi-pass membrane protein</topology>
    </subcellularLocation>
</comment>
<organism evidence="7 8">
    <name type="scientific">Chloropicon roscoffensis</name>
    <dbReference type="NCBI Taxonomy" id="1461544"/>
    <lineage>
        <taxon>Eukaryota</taxon>
        <taxon>Viridiplantae</taxon>
        <taxon>Chlorophyta</taxon>
        <taxon>Chloropicophyceae</taxon>
        <taxon>Chloropicales</taxon>
        <taxon>Chloropicaceae</taxon>
        <taxon>Chloropicon</taxon>
    </lineage>
</organism>
<evidence type="ECO:0000256" key="4">
    <source>
        <dbReference type="ARBA" id="ARBA00022989"/>
    </source>
</evidence>
<dbReference type="Pfam" id="PF14559">
    <property type="entry name" value="TPR_19"/>
    <property type="match status" value="1"/>
</dbReference>
<dbReference type="Gene3D" id="1.25.40.10">
    <property type="entry name" value="Tetratricopeptide repeat domain"/>
    <property type="match status" value="1"/>
</dbReference>
<evidence type="ECO:0000313" key="7">
    <source>
        <dbReference type="EMBL" id="WZN60218.1"/>
    </source>
</evidence>
<evidence type="ECO:0000256" key="2">
    <source>
        <dbReference type="ARBA" id="ARBA00010583"/>
    </source>
</evidence>
<proteinExistence type="inferred from homology"/>
<dbReference type="EMBL" id="CP151502">
    <property type="protein sequence ID" value="WZN60218.1"/>
    <property type="molecule type" value="Genomic_DNA"/>
</dbReference>
<dbReference type="AlphaFoldDB" id="A0AAX4P264"/>
<evidence type="ECO:0000313" key="8">
    <source>
        <dbReference type="Proteomes" id="UP001472866"/>
    </source>
</evidence>
<dbReference type="InterPro" id="IPR011990">
    <property type="entry name" value="TPR-like_helical_dom_sf"/>
</dbReference>
<protein>
    <submittedName>
        <fullName evidence="7">ALBINO3-like protein</fullName>
    </submittedName>
</protein>
<keyword evidence="3 6" id="KW-0812">Transmembrane</keyword>
<name>A0AAX4P264_9CHLO</name>
<keyword evidence="5 6" id="KW-0472">Membrane</keyword>
<dbReference type="GO" id="GO:0032977">
    <property type="term" value="F:membrane insertase activity"/>
    <property type="evidence" value="ECO:0007669"/>
    <property type="project" value="InterPro"/>
</dbReference>
<comment type="similarity">
    <text evidence="2">Belongs to the OXA1/ALB3/YidC (TC 2.A.9.2) family.</text>
</comment>
<keyword evidence="8" id="KW-1185">Reference proteome</keyword>
<evidence type="ECO:0000256" key="6">
    <source>
        <dbReference type="SAM" id="Phobius"/>
    </source>
</evidence>
<reference evidence="7 8" key="1">
    <citation type="submission" date="2024-03" db="EMBL/GenBank/DDBJ databases">
        <title>Complete genome sequence of the green alga Chloropicon roscoffensis RCC1871.</title>
        <authorList>
            <person name="Lemieux C."/>
            <person name="Pombert J.-F."/>
            <person name="Otis C."/>
            <person name="Turmel M."/>
        </authorList>
    </citation>
    <scope>NUCLEOTIDE SEQUENCE [LARGE SCALE GENOMIC DNA]</scope>
    <source>
        <strain evidence="7 8">RCC1871</strain>
    </source>
</reference>
<evidence type="ECO:0000256" key="3">
    <source>
        <dbReference type="ARBA" id="ARBA00022692"/>
    </source>
</evidence>
<gene>
    <name evidence="7" type="ORF">HKI87_02g17470</name>
</gene>
<keyword evidence="4 6" id="KW-1133">Transmembrane helix</keyword>
<accession>A0AAX4P264</accession>
<evidence type="ECO:0000256" key="1">
    <source>
        <dbReference type="ARBA" id="ARBA00004141"/>
    </source>
</evidence>
<dbReference type="GO" id="GO:0005743">
    <property type="term" value="C:mitochondrial inner membrane"/>
    <property type="evidence" value="ECO:0007669"/>
    <property type="project" value="TreeGrafter"/>
</dbReference>
<sequence>MATALIYLRRGGLLRELGGRCLRSAGVAMPFPDRPGPAAHPPSRTFVVESSAGALAAIKATTGLPWWAAISGVTVGLRFALLPFTVKQRQAMAALQAVARDLRQAPGDDGGPKEGAEFWSVAARTWVRRARGAGVTGPVWLFTPIFAHLPVFVTMMLTVRHLASSGGHGMETGGILWFPDLTLPAFDLASYVAPMGPAGAILPGAVVLFYHYTIQQTFRRPDGESSDPPMSTLLLRTALEWLTIPMLLVGLQVPHGVFCYWLTSSAFNIAQNPILASDAARRLLLEAPKAPSGGRAEESASEAPKASESLFARARELAGEGKEGATVVLDAEGIAKLTQDECMNVARTLAERGDWRQAHKMFLVAATKAESVESAGYVDACFWAGMAAARLGLDDGAQNLFERVLEKDPKNSQAMLALASVHKKAGRVESAREYLVLAAEVDCKLKEQFLDPFDEENPR</sequence>
<feature type="transmembrane region" description="Helical" evidence="6">
    <location>
        <begin position="188"/>
        <end position="212"/>
    </location>
</feature>
<dbReference type="PANTHER" id="PTHR12428">
    <property type="entry name" value="OXA1"/>
    <property type="match status" value="1"/>
</dbReference>
<dbReference type="PANTHER" id="PTHR12428:SF65">
    <property type="entry name" value="CYTOCHROME C OXIDASE ASSEMBLY PROTEIN COX18, MITOCHONDRIAL"/>
    <property type="match status" value="1"/>
</dbReference>
<dbReference type="SUPFAM" id="SSF48452">
    <property type="entry name" value="TPR-like"/>
    <property type="match status" value="1"/>
</dbReference>
<feature type="transmembrane region" description="Helical" evidence="6">
    <location>
        <begin position="66"/>
        <end position="86"/>
    </location>
</feature>
<evidence type="ECO:0000256" key="5">
    <source>
        <dbReference type="ARBA" id="ARBA00023136"/>
    </source>
</evidence>